<dbReference type="Gene3D" id="2.180.10.10">
    <property type="entry name" value="RHS repeat-associated core"/>
    <property type="match status" value="4"/>
</dbReference>
<organism evidence="9 10">
    <name type="scientific">Pseudoalteromonas luteoviolacea (strain 2ta16)</name>
    <dbReference type="NCBI Taxonomy" id="1353533"/>
    <lineage>
        <taxon>Bacteria</taxon>
        <taxon>Pseudomonadati</taxon>
        <taxon>Pseudomonadota</taxon>
        <taxon>Gammaproteobacteria</taxon>
        <taxon>Alteromonadales</taxon>
        <taxon>Pseudoalteromonadaceae</taxon>
        <taxon>Pseudoalteromonas</taxon>
    </lineage>
</organism>
<dbReference type="NCBIfam" id="TIGR01643">
    <property type="entry name" value="YD_repeat_2x"/>
    <property type="match status" value="5"/>
</dbReference>
<evidence type="ECO:0000259" key="8">
    <source>
        <dbReference type="Pfam" id="PF25023"/>
    </source>
</evidence>
<keyword evidence="4" id="KW-0843">Virulence</keyword>
<evidence type="ECO:0000259" key="7">
    <source>
        <dbReference type="Pfam" id="PF20148"/>
    </source>
</evidence>
<dbReference type="SUPFAM" id="SSF69318">
    <property type="entry name" value="Integrin alpha N-terminal domain"/>
    <property type="match status" value="1"/>
</dbReference>
<name>V4I2D6_PSEL2</name>
<feature type="signal peptide" evidence="6">
    <location>
        <begin position="1"/>
        <end position="27"/>
    </location>
</feature>
<dbReference type="EMBL" id="AUSV01000013">
    <property type="protein sequence ID" value="ESP94364.1"/>
    <property type="molecule type" value="Genomic_DNA"/>
</dbReference>
<feature type="domain" description="DUF6531" evidence="7">
    <location>
        <begin position="3554"/>
        <end position="3620"/>
    </location>
</feature>
<gene>
    <name evidence="9" type="ORF">PL2TA16_00364</name>
</gene>
<dbReference type="Gene3D" id="2.130.10.10">
    <property type="entry name" value="YVTN repeat-like/Quinoprotein amine dehydrogenase"/>
    <property type="match status" value="1"/>
</dbReference>
<dbReference type="Proteomes" id="UP000017820">
    <property type="component" value="Unassembled WGS sequence"/>
</dbReference>
<evidence type="ECO:0000256" key="4">
    <source>
        <dbReference type="ARBA" id="ARBA00023026"/>
    </source>
</evidence>
<evidence type="ECO:0000313" key="10">
    <source>
        <dbReference type="Proteomes" id="UP000017820"/>
    </source>
</evidence>
<dbReference type="InterPro" id="IPR015943">
    <property type="entry name" value="WD40/YVTN_repeat-like_dom_sf"/>
</dbReference>
<dbReference type="Pfam" id="PF05593">
    <property type="entry name" value="RHS_repeat"/>
    <property type="match status" value="5"/>
</dbReference>
<evidence type="ECO:0000256" key="3">
    <source>
        <dbReference type="ARBA" id="ARBA00022737"/>
    </source>
</evidence>
<dbReference type="InterPro" id="IPR022385">
    <property type="entry name" value="Rhs_assc_core"/>
</dbReference>
<dbReference type="RefSeq" id="WP_023397752.1">
    <property type="nucleotide sequence ID" value="NZ_AUSV01000013.1"/>
</dbReference>
<feature type="domain" description="Teneurin-like YD-shell" evidence="8">
    <location>
        <begin position="4387"/>
        <end position="4692"/>
    </location>
</feature>
<evidence type="ECO:0000313" key="9">
    <source>
        <dbReference type="EMBL" id="ESP94364.1"/>
    </source>
</evidence>
<evidence type="ECO:0000256" key="1">
    <source>
        <dbReference type="ARBA" id="ARBA00004613"/>
    </source>
</evidence>
<sequence>MKSILVKKLLLFIALIAIGGVSTFATAGKCTNATDLSFENNSSQSLHIRLTNMEGDEFTEQRNQRGFSRIGMVKVGSTAYSGSNWIGGAELTSHESYMPYIELKNLPSTGTHTVTVDVVSFTKNCASAGRERELERNCDYAEHIHSCTMDVTYKEKTLPYFIQKSHDDKFKNEAFSVKFTARDSGRDLTNVIIKKDHRILKTCSHSGGAHSLDCNINYSIGSLPVGGHSWTAIATDKYNNTRSKTVAFNIIEPNSAPVISDIIISNNRKLQPGEDALVSFKITDADSQTYNQMILSTFTINGSSYRSANNCTLTRREITCTDLPIAATPSSNNGGFPITVRVMDGPNEDAPYEAVSSTATVIFNYAPNARFNALPDSVFKDEPVNVIATVSDDSGVQLVNICLNPKGQSAPVVAACSKLLKKCQYSDPLPANTECLADFTYAELAENYDISNSNEWYISLQAKDKEGLGLSTAINHLLVFRDRFNFAASKIVKDPNNPLEAFLVGDVVTAKVKVAAFSSQSEKLTALHLTSSNESQAVSTSPSMDISLPQASSEQEAQEVSISWQAMSAGDHAIMLTLTDNTGSSITKKLDDILVKYPTPAKPTRPKLQINAIENGYELSVSDYNHTKEFIVNAYLGDSTNPHQTRLIKVNGITTTDTFYTSTQMHGQLLTYKVTGVNYDDRNPTHKIEGDTQEQSIEIDHPIQNPMPPKFNELARQMGGRYTLIWPDNSDGVTSYYKVISWRGLPSDKTKNPNYESEKLTTRQFPVSVLEQGRVTYELVACNAMDLCTAGQQKTIEHMAPILRSIDGLDKLKPNCDQEVILSFSGLFLGGRDSKITVRIRATGELIEITKNSFSNHVVTAKADQKICTGLQPGGLNVYVSNGVSKNGKILESIYVVDSTDVDGQPDLLDSQMTISDNGYLYVGRETGLAGYSTHGNTLTKLWLFEPETHNSGRADIPAKVTARPLVESVSINDHIYFGSENHQFYKLRHRPNEHNGSLRKVQDWLFTSKGPIVAPAQLDQDGNLYVGSMDSSLYSLDKESGQVQWQYNFPSGVNHQVDVAAGGQIYVKTADGELHVIDRRLLSANAIKWQELGILYDAFREHIDEWENSHWQPNQEHTKVVGLTKAMLILLQRSPSKEQLSLLAYLYEIGYSFNEIISALINANPELANTDDINFINTLFKYFIGELTGNDVLGGNSPAYWVERLQNGSTRAEVFVELLRAGAAREQYNTAAYSLLYYFYDFCLLSHSCDYDYDSDADGLSNQVEIELGTNPVDPSDGLSAPSLSLIKQGTETIELTVSSTGLAEVYELYVSKHNQNYYRAEVIAAKSALDGPVFGDTTYWAKQYENGEYRFKVKACVRVVLKNNPRVLHCSNNFSNEVSEVIYDSTQTAPLSISIPFEQAENDAPSMEVLLEHARLSPTLGSFRVSESGSATYTIPIELPAGITGVKPSVSLDYNSQTSRTNIALGWSLNAASSISRCRQTKAHDGQFKGLTLSDEDRYCLDGQRLIRRDDNEYIEGFDTLATFETEIKSHQVIILTTSPETDSNMFVVRGKDGSYKYFGGTANSEVSITDEDEQKHTLTWLLEKATDNLQKDATSIKYVYTRDGSLGKNEKVLSKIEYSGNTVEFLYSRTDVYHSSYIDGVKIEQAAYLDDIIVKNHDGFVLREYSPTFSEQSKGIRLLNKVAECRNKVCKRPIYFDYTPFADELSYKSHSEIFSTAGSNKLAAMTLIDTQGDGTAEVATLEKIGDKRYALCFWEGSTFEEPNRVACRDIYRFDNAESVNVQVVDANGDGKQSLWISLQSSYNGSQTANDDYWTSATVNTSSIDLTSLPLSDSYGPFVKNSQFADFNGDGYADLIFQQKEVTLPRINKWHGEFSDNNDIFVALFDPNADEFLLPNKVYSNLSDHQFQLAKKNKQWYAMDANFDGLADIISLSCSNANCDEDKASHIYIHLNQGLSHTGFLNPFDSGIFSQGTAKDIEHLTPADVNGDGLVDFIYLKTELSSDNLKGWRVALNKSSERIWFEDKHFAWAKTLPEHDGKISSKIAPLVMDVNKDGQIELYFPTELSASNSSFWTQFVWQQDEEKFVKAHWQNTFNTPDVHFEQGDYAFFSDYNQDGVPDLLFKTGNRVLVKYNLEQSPYEGTLSKVTQGYGNKTRIRYALMSDESVYKPFSSANEQSDFAEDKQDYSAFEHQGLKVSSINGGAMALVAAVETDSPSSANDTLTSSIAYSYEGAQVQFGGRGMLGFKSLTTTHVKSGHRFTTTTRYHQAFPLTGMPARTIKAYDGTVISSAVNTYAIQPSNYSSGTAYHVYNQIAKECNSILNLNMSPDIGANQCSSTETTQDTFGNVTTIRVNRLSGSPSRLNSDYSNHQTWQDIDSLDINSSISSVFTSNVYGQSDNDKKLGRLSQSTVTHSAVGSDHTLKTNFTYYEANHDNAYMLENEIIAQGMGCELELTTHYKYDSRGNQVSTMTTNSGCEGDDRKTRETETTYTSEGRYRLTTKQKVNKDKKDLWTKGSEVIDRNAFGQATTVKTVDGVVIKTLYDVFGGKVGTYSASGAQSYRYLSTCYDSDICVVQSNKIVNGELVEKQFLDRLGRVYKTSTLTVLGTWLDTKVEYDRYGRAVKQKQPGSAGVSTRYDAFDRVQSMTDHDSYVTTTYYQNELTQTVELSGLGVSTGRQTTVTVNNVLGQVDSVTDPMGNTLKYTYDSRGNQLSVRSSADGDAVLLNQTYDLLGRKIAVSDINSGNWTYEYNAFGELTKQTDARGVATNSRYDLLGRKVRQWQSAPSNTAASREATESAYIEQNDIVYEGESTWLFGDQEHNVHQLQSATQGDEWSQYYYYDTFGRTAATLTALETQQCDGEVVFNPRLNDLRIKKDTSNKQTQKVDLTDPLSSLCVIQQFAYDEFGRVSLQFDDYRRLESGQFIDARGIRNTYKNGLVIAKHEAREGQYGQRYYKVQTLNSRGQVTGYKKGDVLMSVSYDRKGMVKTISSTDYSYIQADSYHFDGLGNLLSRAQLMLPEQSYEYDLLNRVTHIQSKKVFGYSASGNLIEKADFTAYTQSNGVCNRVYRQWSQTYGEGEAPQHAITSRQYNTANIEDSCGNVNPIIIPPIDVEPPIDIGPPGDRESDGQPNVQSVDERTVIERFSYDKNGNQTNLYIDNALYRSVAYTGRNKAAKLNVNGKLVRFNYDVNNRRYKREDDNQTIYYVGALELTVRSTEGGDTAFVKRYIGNDAQQKYFMNGNSALQWMFTDHQGSIIAVTNRNYELLARYSYDVFGAQKSHGAINETDALNFTSAQRIFDVVSDNFRGYTGHEPVKIGDDSRIIHMNGRIYDVDTGRFMQADPFVQAPSNLQNYNRYSYVLNNPLSYTDPSGYWFKKLLKGAMKATGTWQLLRSISQVSWLNSMINIGLNFILGCQAWCSAAYSAASTFAVTGSLNKGLLAGFSAAAMPGGEGIGAIAASAMIGGATSKLMGGNFGHGFFSAGLGAAAGGVGRGIRNPVGQVLVGAIVGGTVSKVTGGKFANGAFNAAFSAALRADWRAQGSKGNSNGRTGSVCSANPINISTGEKYFTMRDYQAAGNSRLKFERYYFSYSKTKSSLGIGWSHNFDRKLEFIKGNKQLVRYLGLNKRERTFSRKNSKHDSYENTANSSEHLQQIDRGWVLTLADGTTEIFNEHGLLIEVHEVGLYQQFLKYNNKGMLTSVTDSMGVEVHLEYNLAGLLTKLETPEGTFEYEYNLANRTLVKALRPASRDGERGYKKYHYGNYEYRSAITHISNEKGNILHRVRYDDNGRAVSSALGSDIEKVNIRFLPNNQSIVTNSLGFKTTYTFNESNQPLNVAGDGGTSCLSTNQQYEYDSRGNVIKSTDWNGVVTTYSYNDRDLEISRTEALGIDIERTTLTEWHDLYPIKKLIQTEKAKQVFEYSDSGLLLSHTTFDLTAEQSWLQNLMEVFPSRTTHYDYNSRGLVVEVDGPRTDVADVTTYEYDELGNQISVTNALGHKTEVTKHNPSGRPLVITHANGSMTELTYNESGWVSSKTKVTSVDAKVVKATTFYEYANSGDNLEQGLVKRIVYPNGGATTYTYDEAYRVKTIGNHLGEKVEYVRDLEGNPIKTNVFSHSGELVKQQRQQFNELSQLITSVGVNSQVSYQYNGNGQVTATTNGLGNTTQHAFDALNRLVQITDADGGIFYQTYDLEDQLTHFTDQRGLTTEYQYNGFGEKVRQVSPDTGTTVYKHNAAGLVIEKVDNSGQVVSYEYDAIGRVTHVHFVGAANEDIFYQYDEQLFDSAQPPAVSGAIGKVTRILDNSGDSQYQYNGQGYLTSKTYQIEGRQYSQGFNYKDNGLLDSQVYPSGMVVSYGYDEAGRVNTLFSNSLAGNTTTLVENVDYLPFSEPELISYGNGIMQQNTYDTDGRMEEILLKNGLNTLLNRHYVYDEANQITNILNVKDDVLSEYFEYDNQGRLTFASGEYGQLSYDYDQVGNRLNRRWLSKYSELLEDESYQYALNSNQLEQVLPISKPERVFEYNVNGQTTVDTLNGKSLVYNAANRLSEITFRDGSQVQYVYNAKGQRVAKVQTASNGEKTTTHYHFDQNNLLIAESNAQGEPLVEYIYLNKQRVASIRYMGSSHVVDYVHNDHLGSPMVQTDISGKLTWRSNTLPFGQSYKVTVAEQGFGFPGQYHDVESGYSYNYFRDYDPSLGRYIQSDPIGLAGGVNTYGYVLGNPIQSSDTWGLYVDPDWYHGARPVKAMNFGTAVHSHVNRQFNQMGYSVEGAGFARSFFGGGRPDIVDPRTSQVWEIKPMSYGGGTAYNKAVSQINGYADASGLKIGNSIDLVGEYFDANIMFFDGAAYHIGLYPYTNGLVLYDVTKLTNEQALAYYYAIDQTAKSTILGHQNKEVNACPVF</sequence>
<dbReference type="Pfam" id="PF03534">
    <property type="entry name" value="SpvB"/>
    <property type="match status" value="1"/>
</dbReference>
<evidence type="ECO:0000256" key="5">
    <source>
        <dbReference type="SAM" id="MobiDB-lite"/>
    </source>
</evidence>
<keyword evidence="6" id="KW-0732">Signal</keyword>
<dbReference type="SMART" id="SM00564">
    <property type="entry name" value="PQQ"/>
    <property type="match status" value="1"/>
</dbReference>
<feature type="chain" id="PRO_5004720568" evidence="6">
    <location>
        <begin position="28"/>
        <end position="4889"/>
    </location>
</feature>
<dbReference type="PATRIC" id="fig|1353533.3.peg.787"/>
<dbReference type="InterPro" id="IPR003284">
    <property type="entry name" value="Sal_SpvB"/>
</dbReference>
<dbReference type="InterPro" id="IPR011047">
    <property type="entry name" value="Quinoprotein_ADH-like_sf"/>
</dbReference>
<dbReference type="NCBIfam" id="TIGR03696">
    <property type="entry name" value="Rhs_assc_core"/>
    <property type="match status" value="2"/>
</dbReference>
<dbReference type="InterPro" id="IPR028994">
    <property type="entry name" value="Integrin_alpha_N"/>
</dbReference>
<dbReference type="InterPro" id="IPR031325">
    <property type="entry name" value="RHS_repeat"/>
</dbReference>
<dbReference type="Pfam" id="PF20148">
    <property type="entry name" value="DUF6531"/>
    <property type="match status" value="1"/>
</dbReference>
<reference evidence="9 10" key="1">
    <citation type="submission" date="2013-07" db="EMBL/GenBank/DDBJ databases">
        <title>Draft genome sequence of Pseudoalteromonas luteoviolacea 2ta16.</title>
        <authorList>
            <person name="Allen E.E."/>
            <person name="Azam F."/>
            <person name="Podell S."/>
        </authorList>
    </citation>
    <scope>NUCLEOTIDE SEQUENCE [LARGE SCALE GENOMIC DNA]</scope>
    <source>
        <strain evidence="9 10">2ta16</strain>
    </source>
</reference>
<dbReference type="GO" id="GO:0005737">
    <property type="term" value="C:cytoplasm"/>
    <property type="evidence" value="ECO:0007669"/>
    <property type="project" value="InterPro"/>
</dbReference>
<comment type="caution">
    <text evidence="9">The sequence shown here is derived from an EMBL/GenBank/DDBJ whole genome shotgun (WGS) entry which is preliminary data.</text>
</comment>
<dbReference type="InterPro" id="IPR045351">
    <property type="entry name" value="DUF6531"/>
</dbReference>
<keyword evidence="3" id="KW-0677">Repeat</keyword>
<dbReference type="InterPro" id="IPR056823">
    <property type="entry name" value="TEN-like_YD-shell"/>
</dbReference>
<feature type="compositionally biased region" description="Basic and acidic residues" evidence="5">
    <location>
        <begin position="2478"/>
        <end position="2487"/>
    </location>
</feature>
<feature type="region of interest" description="Disordered" evidence="5">
    <location>
        <begin position="2469"/>
        <end position="2488"/>
    </location>
</feature>
<evidence type="ECO:0000256" key="6">
    <source>
        <dbReference type="SAM" id="SignalP"/>
    </source>
</evidence>
<accession>V4I2D6</accession>
<keyword evidence="2" id="KW-0964">Secreted</keyword>
<evidence type="ECO:0000256" key="2">
    <source>
        <dbReference type="ARBA" id="ARBA00022525"/>
    </source>
</evidence>
<dbReference type="GO" id="GO:0005576">
    <property type="term" value="C:extracellular region"/>
    <property type="evidence" value="ECO:0007669"/>
    <property type="project" value="UniProtKB-SubCell"/>
</dbReference>
<dbReference type="PANTHER" id="PTHR32305:SF15">
    <property type="entry name" value="PROTEIN RHSA-RELATED"/>
    <property type="match status" value="1"/>
</dbReference>
<dbReference type="InterPro" id="IPR006530">
    <property type="entry name" value="YD"/>
</dbReference>
<dbReference type="InterPro" id="IPR018391">
    <property type="entry name" value="PQQ_b-propeller_rpt"/>
</dbReference>
<dbReference type="SUPFAM" id="SSF50998">
    <property type="entry name" value="Quinoprotein alcohol dehydrogenase-like"/>
    <property type="match status" value="1"/>
</dbReference>
<dbReference type="PANTHER" id="PTHR32305">
    <property type="match status" value="1"/>
</dbReference>
<dbReference type="InterPro" id="IPR050708">
    <property type="entry name" value="T6SS_VgrG/RHS"/>
</dbReference>
<proteinExistence type="predicted"/>
<dbReference type="Pfam" id="PF25023">
    <property type="entry name" value="TEN_YD-shell"/>
    <property type="match status" value="1"/>
</dbReference>
<comment type="subcellular location">
    <subcellularLocation>
        <location evidence="1">Secreted</location>
    </subcellularLocation>
</comment>
<protein>
    <submittedName>
        <fullName evidence="9">RHS repeat-associated core domain/RHS repeat-associated core domain protein</fullName>
    </submittedName>
</protein>